<keyword evidence="3" id="KW-1185">Reference proteome</keyword>
<reference evidence="3" key="1">
    <citation type="submission" date="2013-06" db="EMBL/GenBank/DDBJ databases">
        <authorList>
            <person name="Zhao Q."/>
        </authorList>
    </citation>
    <scope>NUCLEOTIDE SEQUENCE</scope>
    <source>
        <strain evidence="3">cv. W1943</strain>
    </source>
</reference>
<dbReference type="Proteomes" id="UP000008022">
    <property type="component" value="Unassembled WGS sequence"/>
</dbReference>
<dbReference type="Gramene" id="ORUFI01G44940.1">
    <property type="protein sequence ID" value="ORUFI01G44940.1"/>
    <property type="gene ID" value="ORUFI01G44940"/>
</dbReference>
<dbReference type="EnsemblPlants" id="ORUFI01G44940.1">
    <property type="protein sequence ID" value="ORUFI01G44940.1"/>
    <property type="gene ID" value="ORUFI01G44940"/>
</dbReference>
<accession>A0A0E0N6P2</accession>
<name>A0A0E0N6P2_ORYRU</name>
<protein>
    <submittedName>
        <fullName evidence="2">Uncharacterized protein</fullName>
    </submittedName>
</protein>
<proteinExistence type="predicted"/>
<evidence type="ECO:0000313" key="2">
    <source>
        <dbReference type="EnsemblPlants" id="ORUFI01G44940.1"/>
    </source>
</evidence>
<evidence type="ECO:0000256" key="1">
    <source>
        <dbReference type="SAM" id="MobiDB-lite"/>
    </source>
</evidence>
<sequence>MALVCVPAHPCGSAHARHMHIPVPYHADCCIARRGAVGTAETTRWLISLVCARTQDKITAEVEEAPGTPHLDGICVARSASMFSRLRSMSLRSQRHWKSAFATALQHSFVGAFSALPTVQYDRHSATADRSTPHIDSPAAPPAAAATTTNATSTTALTLPAIVVVVVGDRIDQRLYASLAKCVVGLLRIWMKICLEAAQTCPM</sequence>
<evidence type="ECO:0000313" key="3">
    <source>
        <dbReference type="Proteomes" id="UP000008022"/>
    </source>
</evidence>
<dbReference type="AlphaFoldDB" id="A0A0E0N6P2"/>
<reference evidence="2" key="2">
    <citation type="submission" date="2015-06" db="UniProtKB">
        <authorList>
            <consortium name="EnsemblPlants"/>
        </authorList>
    </citation>
    <scope>IDENTIFICATION</scope>
</reference>
<feature type="region of interest" description="Disordered" evidence="1">
    <location>
        <begin position="127"/>
        <end position="147"/>
    </location>
</feature>
<organism evidence="2 3">
    <name type="scientific">Oryza rufipogon</name>
    <name type="common">Brownbeard rice</name>
    <name type="synonym">Asian wild rice</name>
    <dbReference type="NCBI Taxonomy" id="4529"/>
    <lineage>
        <taxon>Eukaryota</taxon>
        <taxon>Viridiplantae</taxon>
        <taxon>Streptophyta</taxon>
        <taxon>Embryophyta</taxon>
        <taxon>Tracheophyta</taxon>
        <taxon>Spermatophyta</taxon>
        <taxon>Magnoliopsida</taxon>
        <taxon>Liliopsida</taxon>
        <taxon>Poales</taxon>
        <taxon>Poaceae</taxon>
        <taxon>BOP clade</taxon>
        <taxon>Oryzoideae</taxon>
        <taxon>Oryzeae</taxon>
        <taxon>Oryzinae</taxon>
        <taxon>Oryza</taxon>
    </lineage>
</organism>
<dbReference type="HOGENOM" id="CLU_1350823_0_0_1"/>